<dbReference type="PRINTS" id="PR00344">
    <property type="entry name" value="BCTRLSENSOR"/>
</dbReference>
<evidence type="ECO:0000259" key="13">
    <source>
        <dbReference type="PROSITE" id="PS50109"/>
    </source>
</evidence>
<dbReference type="InterPro" id="IPR003594">
    <property type="entry name" value="HATPase_dom"/>
</dbReference>
<proteinExistence type="predicted"/>
<dbReference type="GO" id="GO:0005737">
    <property type="term" value="C:cytoplasm"/>
    <property type="evidence" value="ECO:0007669"/>
    <property type="project" value="InterPro"/>
</dbReference>
<dbReference type="InterPro" id="IPR004105">
    <property type="entry name" value="CheA-like_dim"/>
</dbReference>
<keyword evidence="5" id="KW-0808">Transferase</keyword>
<feature type="region of interest" description="Disordered" evidence="12">
    <location>
        <begin position="438"/>
        <end position="465"/>
    </location>
</feature>
<keyword evidence="17" id="KW-1185">Reference proteome</keyword>
<sequence length="1070" mass="116269">MMETAEPSDISNTLESIGELAEQAAAEGFYSLQDVGLLIVEALSALPTASVTTGLLTALARLSECFSEYSFGAESAIPDIIGIISYPNLQIALTEDELTALAEQLTTDLTAGAWPIDEEEATPEAAEDGATSSSLSKETMELVELLEMEAALIQRLLCAIDLDTAGATDPLASLADNLERYVNASKMAGFEGLALICEHIGRNVQLCRDQPERFAAPQLQALQDWIANVARYLSGFNETGAGMPMLAQLGHTDWPQPITMEAAAILMTLLQTTGSDADNSAPAIGRIELATPEDVTLALPDDVNHELLAILLQELPVQTQAFSTALQALKTGGSLADLDTAQRIAHNVKGAANTVGIKGVAQLTHYLEDVLVACAEQHTLPGAGLLYTLIEAADCLEAMSESLLGQSPPPDNATAVLQAILDWAKRIELNGLDEIAASAPPPQPLATPAEAAATEVVPTDAADKQQAPMVRIEAEQLEQLFRQAGENIIINSQANERLRRMKNQLQAMQEQFELLRRLGDELEQLTDLKDLSGRSLSPDKPLHDALEMDQYNELHTASRRMVEAAFDAREMNLDASKDLAEMYRLLEDQQRLVTETQETIMAARLVPISSIFHRLQRSLRQTCRLTGKDCELELTGEQMMVDGNTPNAMIDPIMHLLRNAVDHGIEDPQERLSLGKSAQGNITIDFARDGNYIVVRVRDDGRGLDYAAIRQVAEQRGVLSPGQTASEAELQQVILRPNFSTRTEATQTSGRGVGMDVVNYQIQAQGGSLALHSVAGVGLTVEMKIPLPLSRSHALLTHIGPYRIALANKGIRQILFAAPDDFSDSPDGKQLLIEDSLYSVITLNKLLHLPDQRPVGQFHQTALLVQGLQQSWAVMVDSIADGLDIVIKNFGFYIKKIPGFIGATILGDGAVAPVVDLPELLLMADSNADYAAFLNFADPLPLTANLPKVLVVDDSLSQRRALEQLLQDAGYHVQTARDGIEAAEQLDTFTPDIVLTDLEMPRMNGIEFASHIRIRDKFSRLPVIMITSRTTQMHRKMAEAAGISLYLVKPVREDDLLAQMQHLIDSHATA</sequence>
<dbReference type="InterPro" id="IPR011006">
    <property type="entry name" value="CheY-like_superfamily"/>
</dbReference>
<dbReference type="PANTHER" id="PTHR43395">
    <property type="entry name" value="SENSOR HISTIDINE KINASE CHEA"/>
    <property type="match status" value="1"/>
</dbReference>
<comment type="function">
    <text evidence="8">Involved in the transmission of sensory signals from the chemoreceptors to the flagellar motors. CheA is autophosphorylated; it can transfer its phosphate group to either CheB or CheY.</text>
</comment>
<evidence type="ECO:0000256" key="4">
    <source>
        <dbReference type="ARBA" id="ARBA00022553"/>
    </source>
</evidence>
<evidence type="ECO:0000256" key="6">
    <source>
        <dbReference type="ARBA" id="ARBA00022777"/>
    </source>
</evidence>
<dbReference type="Gene3D" id="1.20.120.160">
    <property type="entry name" value="HPT domain"/>
    <property type="match status" value="1"/>
</dbReference>
<dbReference type="SMART" id="SM00448">
    <property type="entry name" value="REC"/>
    <property type="match status" value="1"/>
</dbReference>
<dbReference type="FunFam" id="3.30.565.10:FF:000016">
    <property type="entry name" value="Chemotaxis protein CheA, putative"/>
    <property type="match status" value="1"/>
</dbReference>
<keyword evidence="4 10" id="KW-0597">Phosphoprotein</keyword>
<dbReference type="RefSeq" id="WP_088620239.1">
    <property type="nucleotide sequence ID" value="NZ_CP022129.1"/>
</dbReference>
<dbReference type="CDD" id="cd17546">
    <property type="entry name" value="REC_hyHK_CKI1_RcsC-like"/>
    <property type="match status" value="1"/>
</dbReference>
<protein>
    <recommendedName>
        <fullName evidence="3">Chemotaxis protein CheA</fullName>
        <ecNumber evidence="2">2.7.13.3</ecNumber>
    </recommendedName>
</protein>
<feature type="compositionally biased region" description="Low complexity" evidence="12">
    <location>
        <begin position="446"/>
        <end position="460"/>
    </location>
</feature>
<dbReference type="PROSITE" id="PS50109">
    <property type="entry name" value="HIS_KIN"/>
    <property type="match status" value="1"/>
</dbReference>
<dbReference type="Pfam" id="PF01584">
    <property type="entry name" value="CheW"/>
    <property type="match status" value="1"/>
</dbReference>
<evidence type="ECO:0000256" key="11">
    <source>
        <dbReference type="SAM" id="Coils"/>
    </source>
</evidence>
<dbReference type="Gene3D" id="3.30.565.10">
    <property type="entry name" value="Histidine kinase-like ATPase, C-terminal domain"/>
    <property type="match status" value="1"/>
</dbReference>
<organism evidence="16 17">
    <name type="scientific">Methylovulum psychrotolerans</name>
    <dbReference type="NCBI Taxonomy" id="1704499"/>
    <lineage>
        <taxon>Bacteria</taxon>
        <taxon>Pseudomonadati</taxon>
        <taxon>Pseudomonadota</taxon>
        <taxon>Gammaproteobacteria</taxon>
        <taxon>Methylococcales</taxon>
        <taxon>Methylococcaceae</taxon>
        <taxon>Methylovulum</taxon>
    </lineage>
</organism>
<dbReference type="InterPro" id="IPR036890">
    <property type="entry name" value="HATPase_C_sf"/>
</dbReference>
<feature type="coiled-coil region" evidence="11">
    <location>
        <begin position="491"/>
        <end position="528"/>
    </location>
</feature>
<dbReference type="CDD" id="cd00088">
    <property type="entry name" value="HPT"/>
    <property type="match status" value="1"/>
</dbReference>
<evidence type="ECO:0000313" key="17">
    <source>
        <dbReference type="Proteomes" id="UP000197019"/>
    </source>
</evidence>
<feature type="modified residue" description="4-aspartylphosphate" evidence="10">
    <location>
        <position position="997"/>
    </location>
</feature>
<dbReference type="InterPro" id="IPR051315">
    <property type="entry name" value="Bact_Chemotaxis_CheA"/>
</dbReference>
<evidence type="ECO:0000256" key="5">
    <source>
        <dbReference type="ARBA" id="ARBA00022679"/>
    </source>
</evidence>
<comment type="catalytic activity">
    <reaction evidence="1">
        <text>ATP + protein L-histidine = ADP + protein N-phospho-L-histidine.</text>
        <dbReference type="EC" id="2.7.13.3"/>
    </reaction>
</comment>
<dbReference type="PROSITE" id="PS50894">
    <property type="entry name" value="HPT"/>
    <property type="match status" value="1"/>
</dbReference>
<reference evidence="16 17" key="1">
    <citation type="submission" date="2017-06" db="EMBL/GenBank/DDBJ databases">
        <title>Genome Sequencing of the methanotroph Methylovulum psychrotolerants str. HV10-M2 isolated from a high-altitude environment.</title>
        <authorList>
            <person name="Mateos-Rivera A."/>
        </authorList>
    </citation>
    <scope>NUCLEOTIDE SEQUENCE [LARGE SCALE GENOMIC DNA]</scope>
    <source>
        <strain evidence="16 17">HV10_M2</strain>
    </source>
</reference>
<evidence type="ECO:0000256" key="10">
    <source>
        <dbReference type="PROSITE-ProRule" id="PRU00169"/>
    </source>
</evidence>
<evidence type="ECO:0000256" key="1">
    <source>
        <dbReference type="ARBA" id="ARBA00000085"/>
    </source>
</evidence>
<dbReference type="Gene3D" id="2.30.30.40">
    <property type="entry name" value="SH3 Domains"/>
    <property type="match status" value="1"/>
</dbReference>
<evidence type="ECO:0000256" key="2">
    <source>
        <dbReference type="ARBA" id="ARBA00012438"/>
    </source>
</evidence>
<name>A0A1Z4C1G2_9GAMM</name>
<gene>
    <name evidence="16" type="ORF">CEK71_15570</name>
</gene>
<accession>A0A1Z4C1G2</accession>
<evidence type="ECO:0000259" key="15">
    <source>
        <dbReference type="PROSITE" id="PS50894"/>
    </source>
</evidence>
<dbReference type="Gene3D" id="3.40.50.2300">
    <property type="match status" value="1"/>
</dbReference>
<dbReference type="InterPro" id="IPR008207">
    <property type="entry name" value="Sig_transdc_His_kin_Hpt_dom"/>
</dbReference>
<dbReference type="SMART" id="SM00387">
    <property type="entry name" value="HATPase_c"/>
    <property type="match status" value="1"/>
</dbReference>
<feature type="modified residue" description="Phosphohistidine" evidence="9">
    <location>
        <position position="346"/>
    </location>
</feature>
<dbReference type="InterPro" id="IPR005467">
    <property type="entry name" value="His_kinase_dom"/>
</dbReference>
<dbReference type="Pfam" id="PF01627">
    <property type="entry name" value="Hpt"/>
    <property type="match status" value="1"/>
</dbReference>
<feature type="domain" description="HPt" evidence="15">
    <location>
        <begin position="300"/>
        <end position="403"/>
    </location>
</feature>
<dbReference type="Pfam" id="PF02518">
    <property type="entry name" value="HATPase_c"/>
    <property type="match status" value="1"/>
</dbReference>
<dbReference type="GO" id="GO:0006935">
    <property type="term" value="P:chemotaxis"/>
    <property type="evidence" value="ECO:0007669"/>
    <property type="project" value="InterPro"/>
</dbReference>
<dbReference type="InterPro" id="IPR004358">
    <property type="entry name" value="Sig_transdc_His_kin-like_C"/>
</dbReference>
<dbReference type="SMART" id="SM00260">
    <property type="entry name" value="CheW"/>
    <property type="match status" value="1"/>
</dbReference>
<keyword evidence="7" id="KW-0902">Two-component regulatory system</keyword>
<evidence type="ECO:0000256" key="3">
    <source>
        <dbReference type="ARBA" id="ARBA00021495"/>
    </source>
</evidence>
<keyword evidence="11" id="KW-0175">Coiled coil</keyword>
<dbReference type="GO" id="GO:0000155">
    <property type="term" value="F:phosphorelay sensor kinase activity"/>
    <property type="evidence" value="ECO:0007669"/>
    <property type="project" value="InterPro"/>
</dbReference>
<dbReference type="Pfam" id="PF00072">
    <property type="entry name" value="Response_reg"/>
    <property type="match status" value="1"/>
</dbReference>
<keyword evidence="6" id="KW-0418">Kinase</keyword>
<dbReference type="OrthoDB" id="9803176at2"/>
<evidence type="ECO:0000256" key="8">
    <source>
        <dbReference type="ARBA" id="ARBA00035100"/>
    </source>
</evidence>
<dbReference type="SUPFAM" id="SSF52172">
    <property type="entry name" value="CheY-like"/>
    <property type="match status" value="1"/>
</dbReference>
<feature type="domain" description="Histidine kinase" evidence="13">
    <location>
        <begin position="581"/>
        <end position="789"/>
    </location>
</feature>
<evidence type="ECO:0000256" key="7">
    <source>
        <dbReference type="ARBA" id="ARBA00023012"/>
    </source>
</evidence>
<evidence type="ECO:0000256" key="12">
    <source>
        <dbReference type="SAM" id="MobiDB-lite"/>
    </source>
</evidence>
<dbReference type="EMBL" id="CP022129">
    <property type="protein sequence ID" value="ASF47367.1"/>
    <property type="molecule type" value="Genomic_DNA"/>
</dbReference>
<evidence type="ECO:0000313" key="16">
    <source>
        <dbReference type="EMBL" id="ASF47367.1"/>
    </source>
</evidence>
<dbReference type="SMART" id="SM01231">
    <property type="entry name" value="H-kinase_dim"/>
    <property type="match status" value="1"/>
</dbReference>
<dbReference type="EC" id="2.7.13.3" evidence="2"/>
<dbReference type="InterPro" id="IPR002545">
    <property type="entry name" value="CheW-lke_dom"/>
</dbReference>
<dbReference type="PANTHER" id="PTHR43395:SF8">
    <property type="entry name" value="HISTIDINE KINASE"/>
    <property type="match status" value="1"/>
</dbReference>
<dbReference type="SUPFAM" id="SSF47226">
    <property type="entry name" value="Histidine-containing phosphotransfer domain, HPT domain"/>
    <property type="match status" value="1"/>
</dbReference>
<evidence type="ECO:0000259" key="14">
    <source>
        <dbReference type="PROSITE" id="PS50110"/>
    </source>
</evidence>
<dbReference type="InterPro" id="IPR036641">
    <property type="entry name" value="HPT_dom_sf"/>
</dbReference>
<dbReference type="SUPFAM" id="SSF50341">
    <property type="entry name" value="CheW-like"/>
    <property type="match status" value="1"/>
</dbReference>
<dbReference type="SUPFAM" id="SSF55874">
    <property type="entry name" value="ATPase domain of HSP90 chaperone/DNA topoisomerase II/histidine kinase"/>
    <property type="match status" value="1"/>
</dbReference>
<dbReference type="KEGG" id="mpsy:CEK71_15570"/>
<dbReference type="PROSITE" id="PS50110">
    <property type="entry name" value="RESPONSE_REGULATORY"/>
    <property type="match status" value="1"/>
</dbReference>
<dbReference type="AlphaFoldDB" id="A0A1Z4C1G2"/>
<dbReference type="InterPro" id="IPR036061">
    <property type="entry name" value="CheW-like_dom_sf"/>
</dbReference>
<dbReference type="InterPro" id="IPR001789">
    <property type="entry name" value="Sig_transdc_resp-reg_receiver"/>
</dbReference>
<dbReference type="Proteomes" id="UP000197019">
    <property type="component" value="Chromosome"/>
</dbReference>
<feature type="domain" description="Response regulatory" evidence="14">
    <location>
        <begin position="948"/>
        <end position="1064"/>
    </location>
</feature>
<evidence type="ECO:0000256" key="9">
    <source>
        <dbReference type="PROSITE-ProRule" id="PRU00110"/>
    </source>
</evidence>